<dbReference type="Proteomes" id="UP001054902">
    <property type="component" value="Unassembled WGS sequence"/>
</dbReference>
<proteinExistence type="predicted"/>
<keyword evidence="3" id="KW-1185">Reference proteome</keyword>
<name>A0AAD3DCK4_9STRA</name>
<feature type="region of interest" description="Disordered" evidence="1">
    <location>
        <begin position="1"/>
        <end position="31"/>
    </location>
</feature>
<organism evidence="2 3">
    <name type="scientific">Chaetoceros tenuissimus</name>
    <dbReference type="NCBI Taxonomy" id="426638"/>
    <lineage>
        <taxon>Eukaryota</taxon>
        <taxon>Sar</taxon>
        <taxon>Stramenopiles</taxon>
        <taxon>Ochrophyta</taxon>
        <taxon>Bacillariophyta</taxon>
        <taxon>Coscinodiscophyceae</taxon>
        <taxon>Chaetocerotophycidae</taxon>
        <taxon>Chaetocerotales</taxon>
        <taxon>Chaetocerotaceae</taxon>
        <taxon>Chaetoceros</taxon>
    </lineage>
</organism>
<evidence type="ECO:0000313" key="3">
    <source>
        <dbReference type="Proteomes" id="UP001054902"/>
    </source>
</evidence>
<gene>
    <name evidence="2" type="ORF">CTEN210_18374</name>
</gene>
<evidence type="ECO:0000256" key="1">
    <source>
        <dbReference type="SAM" id="MobiDB-lite"/>
    </source>
</evidence>
<accession>A0AAD3DCK4</accession>
<dbReference type="AlphaFoldDB" id="A0AAD3DCK4"/>
<evidence type="ECO:0000313" key="2">
    <source>
        <dbReference type="EMBL" id="GFH61898.1"/>
    </source>
</evidence>
<comment type="caution">
    <text evidence="2">The sequence shown here is derived from an EMBL/GenBank/DDBJ whole genome shotgun (WGS) entry which is preliminary data.</text>
</comment>
<feature type="compositionally biased region" description="Polar residues" evidence="1">
    <location>
        <begin position="276"/>
        <end position="288"/>
    </location>
</feature>
<reference evidence="2 3" key="1">
    <citation type="journal article" date="2021" name="Sci. Rep.">
        <title>The genome of the diatom Chaetoceros tenuissimus carries an ancient integrated fragment of an extant virus.</title>
        <authorList>
            <person name="Hongo Y."/>
            <person name="Kimura K."/>
            <person name="Takaki Y."/>
            <person name="Yoshida Y."/>
            <person name="Baba S."/>
            <person name="Kobayashi G."/>
            <person name="Nagasaki K."/>
            <person name="Hano T."/>
            <person name="Tomaru Y."/>
        </authorList>
    </citation>
    <scope>NUCLEOTIDE SEQUENCE [LARGE SCALE GENOMIC DNA]</scope>
    <source>
        <strain evidence="2 3">NIES-3715</strain>
    </source>
</reference>
<dbReference type="EMBL" id="BLLK01000075">
    <property type="protein sequence ID" value="GFH61898.1"/>
    <property type="molecule type" value="Genomic_DNA"/>
</dbReference>
<feature type="region of interest" description="Disordered" evidence="1">
    <location>
        <begin position="238"/>
        <end position="288"/>
    </location>
</feature>
<protein>
    <submittedName>
        <fullName evidence="2">Uncharacterized protein</fullName>
    </submittedName>
</protein>
<sequence>MEIAETNIPTNQNKGTEKADTTAQEKSPEQDSLADLLTLEPDLPSIYSHRIKDIWKYFKYQEAKQKRVLVFERGPVSNRSHFYRQWIAQKAPHYHAIPVKNRKLKTNYTKAMVEELIREDITIIQFDTGRNQYFVYDLVNRDACNIIRKKLRQGMMDLTDLSKKALLEESVEKSVEKTVVEKSVVEKSVVEKTMVEKTAVDKPMVDKPLVAEKTAEKTAHFERMEVLYEQVKLLVEKKTDDEKDDEKDDVVPNGGTSSTKKRTFRNVYSVPPENVSKVSTSKAARSSR</sequence>